<dbReference type="AlphaFoldDB" id="A0A7J6BX49"/>
<name>A0A7J6BX49_9TELE</name>
<proteinExistence type="predicted"/>
<keyword evidence="2" id="KW-1185">Reference proteome</keyword>
<evidence type="ECO:0000313" key="1">
    <source>
        <dbReference type="EMBL" id="KAF4099569.1"/>
    </source>
</evidence>
<gene>
    <name evidence="1" type="ORF">G5714_019695</name>
</gene>
<accession>A0A7J6BX49</accession>
<dbReference type="EMBL" id="JAAMOB010000020">
    <property type="protein sequence ID" value="KAF4099569.1"/>
    <property type="molecule type" value="Genomic_DNA"/>
</dbReference>
<evidence type="ECO:0000313" key="2">
    <source>
        <dbReference type="Proteomes" id="UP000579812"/>
    </source>
</evidence>
<organism evidence="1 2">
    <name type="scientific">Onychostoma macrolepis</name>
    <dbReference type="NCBI Taxonomy" id="369639"/>
    <lineage>
        <taxon>Eukaryota</taxon>
        <taxon>Metazoa</taxon>
        <taxon>Chordata</taxon>
        <taxon>Craniata</taxon>
        <taxon>Vertebrata</taxon>
        <taxon>Euteleostomi</taxon>
        <taxon>Actinopterygii</taxon>
        <taxon>Neopterygii</taxon>
        <taxon>Teleostei</taxon>
        <taxon>Ostariophysi</taxon>
        <taxon>Cypriniformes</taxon>
        <taxon>Cyprinidae</taxon>
        <taxon>Acrossocheilinae</taxon>
        <taxon>Onychostoma</taxon>
    </lineage>
</organism>
<sequence length="68" mass="7955">MVPTRKGRTLLDERTVFIFQDGHNLEDYVKEFLSTCHWPSCDDICLMEGFRCGLDDKIRFVLPMGDKD</sequence>
<protein>
    <submittedName>
        <fullName evidence="1">Uncharacterized protein</fullName>
    </submittedName>
</protein>
<comment type="caution">
    <text evidence="1">The sequence shown here is derived from an EMBL/GenBank/DDBJ whole genome shotgun (WGS) entry which is preliminary data.</text>
</comment>
<dbReference type="Proteomes" id="UP000579812">
    <property type="component" value="Unassembled WGS sequence"/>
</dbReference>
<reference evidence="1 2" key="1">
    <citation type="submission" date="2020-04" db="EMBL/GenBank/DDBJ databases">
        <title>Chromosome-level genome assembly of a cyprinid fish Onychostoma macrolepis by integration of Nanopore Sequencing, Bionano and Hi-C technology.</title>
        <authorList>
            <person name="Wang D."/>
        </authorList>
    </citation>
    <scope>NUCLEOTIDE SEQUENCE [LARGE SCALE GENOMIC DNA]</scope>
    <source>
        <strain evidence="1">SWU-2019</strain>
        <tissue evidence="1">Muscle</tissue>
    </source>
</reference>